<dbReference type="GO" id="GO:0005886">
    <property type="term" value="C:plasma membrane"/>
    <property type="evidence" value="ECO:0007669"/>
    <property type="project" value="UniProtKB-SubCell"/>
</dbReference>
<feature type="transmembrane region" description="Helical" evidence="7">
    <location>
        <begin position="41"/>
        <end position="60"/>
    </location>
</feature>
<dbReference type="NCBIfam" id="TIGR00427">
    <property type="entry name" value="NAAT family transporter"/>
    <property type="match status" value="1"/>
</dbReference>
<evidence type="ECO:0000256" key="4">
    <source>
        <dbReference type="ARBA" id="ARBA00022692"/>
    </source>
</evidence>
<reference evidence="8 9" key="1">
    <citation type="submission" date="2020-07" db="EMBL/GenBank/DDBJ databases">
        <title>Stappia sp., F7233, whole genome shotgun sequencing project.</title>
        <authorList>
            <person name="Jiang S."/>
            <person name="Liu Z.W."/>
            <person name="Du Z.J."/>
        </authorList>
    </citation>
    <scope>NUCLEOTIDE SEQUENCE [LARGE SCALE GENOMIC DNA]</scope>
    <source>
        <strain evidence="8 9">F7233</strain>
    </source>
</reference>
<comment type="caution">
    <text evidence="8">The sequence shown here is derived from an EMBL/GenBank/DDBJ whole genome shotgun (WGS) entry which is preliminary data.</text>
</comment>
<name>A0A839AB45_9HYPH</name>
<evidence type="ECO:0000313" key="9">
    <source>
        <dbReference type="Proteomes" id="UP000541109"/>
    </source>
</evidence>
<keyword evidence="6 7" id="KW-0472">Membrane</keyword>
<evidence type="ECO:0000256" key="2">
    <source>
        <dbReference type="ARBA" id="ARBA00009784"/>
    </source>
</evidence>
<evidence type="ECO:0000256" key="7">
    <source>
        <dbReference type="RuleBase" id="RU362048"/>
    </source>
</evidence>
<evidence type="ECO:0000256" key="3">
    <source>
        <dbReference type="ARBA" id="ARBA00022475"/>
    </source>
</evidence>
<organism evidence="8 9">
    <name type="scientific">Stappia albiluteola</name>
    <dbReference type="NCBI Taxonomy" id="2758565"/>
    <lineage>
        <taxon>Bacteria</taxon>
        <taxon>Pseudomonadati</taxon>
        <taxon>Pseudomonadota</taxon>
        <taxon>Alphaproteobacteria</taxon>
        <taxon>Hyphomicrobiales</taxon>
        <taxon>Stappiaceae</taxon>
        <taxon>Stappia</taxon>
    </lineage>
</organism>
<comment type="similarity">
    <text evidence="2 7">Belongs to the UPF0056 (MarC) family.</text>
</comment>
<evidence type="ECO:0000256" key="1">
    <source>
        <dbReference type="ARBA" id="ARBA00004651"/>
    </source>
</evidence>
<keyword evidence="3" id="KW-1003">Cell membrane</keyword>
<feature type="transmembrane region" description="Helical" evidence="7">
    <location>
        <begin position="6"/>
        <end position="29"/>
    </location>
</feature>
<feature type="transmembrane region" description="Helical" evidence="7">
    <location>
        <begin position="145"/>
        <end position="168"/>
    </location>
</feature>
<dbReference type="Proteomes" id="UP000541109">
    <property type="component" value="Unassembled WGS sequence"/>
</dbReference>
<protein>
    <recommendedName>
        <fullName evidence="7">UPF0056 membrane protein</fullName>
    </recommendedName>
</protein>
<gene>
    <name evidence="8" type="ORF">H2509_06685</name>
</gene>
<dbReference type="AlphaFoldDB" id="A0A839AB45"/>
<evidence type="ECO:0000256" key="5">
    <source>
        <dbReference type="ARBA" id="ARBA00022989"/>
    </source>
</evidence>
<dbReference type="PANTHER" id="PTHR33508">
    <property type="entry name" value="UPF0056 MEMBRANE PROTEIN YHCE"/>
    <property type="match status" value="1"/>
</dbReference>
<dbReference type="RefSeq" id="WP_182163529.1">
    <property type="nucleotide sequence ID" value="NZ_JACFXV010000043.1"/>
</dbReference>
<accession>A0A839AB45</accession>
<keyword evidence="9" id="KW-1185">Reference proteome</keyword>
<feature type="transmembrane region" description="Helical" evidence="7">
    <location>
        <begin position="180"/>
        <end position="201"/>
    </location>
</feature>
<keyword evidence="4 7" id="KW-0812">Transmembrane</keyword>
<proteinExistence type="inferred from homology"/>
<dbReference type="InterPro" id="IPR002771">
    <property type="entry name" value="Multi_antbiot-R_MarC"/>
</dbReference>
<dbReference type="EMBL" id="JACFXV010000043">
    <property type="protein sequence ID" value="MBA5776813.1"/>
    <property type="molecule type" value="Genomic_DNA"/>
</dbReference>
<evidence type="ECO:0000313" key="8">
    <source>
        <dbReference type="EMBL" id="MBA5776813.1"/>
    </source>
</evidence>
<dbReference type="Pfam" id="PF01914">
    <property type="entry name" value="MarC"/>
    <property type="match status" value="1"/>
</dbReference>
<sequence>MVTDYLLNAFATLFVTIDPVGLAPMFLAVTAGATPRQRRKIAVQATLIGGGILLLFLVAGKSVLKTLGISVPAFQIAGGLLLLMIAVEMVFEKRQKRKTETAEKAMAGHHDDLHGVAVFPLGIPLISGPAAISAVILLSSEARDAISYTGLIAVIAIIVGSCLVAFLLASRIERLLGETASMVITRLLGVLLAALSVQFIADGVASFVKGGLASGIT</sequence>
<dbReference type="PANTHER" id="PTHR33508:SF1">
    <property type="entry name" value="UPF0056 MEMBRANE PROTEIN YHCE"/>
    <property type="match status" value="1"/>
</dbReference>
<feature type="transmembrane region" description="Helical" evidence="7">
    <location>
        <begin position="72"/>
        <end position="91"/>
    </location>
</feature>
<feature type="transmembrane region" description="Helical" evidence="7">
    <location>
        <begin position="112"/>
        <end position="139"/>
    </location>
</feature>
<keyword evidence="5 7" id="KW-1133">Transmembrane helix</keyword>
<evidence type="ECO:0000256" key="6">
    <source>
        <dbReference type="ARBA" id="ARBA00023136"/>
    </source>
</evidence>
<comment type="subcellular location">
    <subcellularLocation>
        <location evidence="1 7">Cell membrane</location>
        <topology evidence="1 7">Multi-pass membrane protein</topology>
    </subcellularLocation>
</comment>